<dbReference type="EnsemblMetazoa" id="CapteT147415">
    <property type="protein sequence ID" value="CapteP147415"/>
    <property type="gene ID" value="CapteG147415"/>
</dbReference>
<proteinExistence type="inferred from homology"/>
<reference evidence="7" key="3">
    <citation type="submission" date="2015-06" db="UniProtKB">
        <authorList>
            <consortium name="EnsemblMetazoa"/>
        </authorList>
    </citation>
    <scope>IDENTIFICATION</scope>
</reference>
<dbReference type="OrthoDB" id="6344802at2759"/>
<dbReference type="EMBL" id="AMQN01012903">
    <property type="status" value="NOT_ANNOTATED_CDS"/>
    <property type="molecule type" value="Genomic_DNA"/>
</dbReference>
<evidence type="ECO:0000259" key="5">
    <source>
        <dbReference type="PROSITE" id="PS01033"/>
    </source>
</evidence>
<keyword evidence="4" id="KW-0561">Oxygen transport</keyword>
<keyword evidence="1 4" id="KW-0349">Heme</keyword>
<dbReference type="InterPro" id="IPR012292">
    <property type="entry name" value="Globin/Proto"/>
</dbReference>
<keyword evidence="4" id="KW-0813">Transport</keyword>
<dbReference type="InterPro" id="IPR000971">
    <property type="entry name" value="Globin"/>
</dbReference>
<dbReference type="SUPFAM" id="SSF46458">
    <property type="entry name" value="Globin-like"/>
    <property type="match status" value="1"/>
</dbReference>
<dbReference type="EMBL" id="KB309831">
    <property type="protein sequence ID" value="ELT93223.1"/>
    <property type="molecule type" value="Genomic_DNA"/>
</dbReference>
<evidence type="ECO:0000256" key="3">
    <source>
        <dbReference type="ARBA" id="ARBA00023004"/>
    </source>
</evidence>
<sequence>MFEERSDVKSMFEQFRTVEKQDLGTSQSLENHALLVMNALDEAIANMDDPEYLIEMLLTTGKSHRRFDDFVPDSFWAIEEPFIQATRESLGDRFTNHMDGIYRKTIRFVLEVLIFGLKNNFEESNTENALPAFGSQR</sequence>
<feature type="domain" description="Globin" evidence="5">
    <location>
        <begin position="1"/>
        <end position="118"/>
    </location>
</feature>
<dbReference type="PROSITE" id="PS01033">
    <property type="entry name" value="GLOBIN"/>
    <property type="match status" value="1"/>
</dbReference>
<dbReference type="GO" id="GO:0005344">
    <property type="term" value="F:oxygen carrier activity"/>
    <property type="evidence" value="ECO:0007669"/>
    <property type="project" value="UniProtKB-KW"/>
</dbReference>
<dbReference type="GO" id="GO:0046872">
    <property type="term" value="F:metal ion binding"/>
    <property type="evidence" value="ECO:0007669"/>
    <property type="project" value="UniProtKB-KW"/>
</dbReference>
<reference evidence="6 8" key="2">
    <citation type="journal article" date="2013" name="Nature">
        <title>Insights into bilaterian evolution from three spiralian genomes.</title>
        <authorList>
            <person name="Simakov O."/>
            <person name="Marletaz F."/>
            <person name="Cho S.J."/>
            <person name="Edsinger-Gonzales E."/>
            <person name="Havlak P."/>
            <person name="Hellsten U."/>
            <person name="Kuo D.H."/>
            <person name="Larsson T."/>
            <person name="Lv J."/>
            <person name="Arendt D."/>
            <person name="Savage R."/>
            <person name="Osoegawa K."/>
            <person name="de Jong P."/>
            <person name="Grimwood J."/>
            <person name="Chapman J.A."/>
            <person name="Shapiro H."/>
            <person name="Aerts A."/>
            <person name="Otillar R.P."/>
            <person name="Terry A.Y."/>
            <person name="Boore J.L."/>
            <person name="Grigoriev I.V."/>
            <person name="Lindberg D.R."/>
            <person name="Seaver E.C."/>
            <person name="Weisblat D.A."/>
            <person name="Putnam N.H."/>
            <person name="Rokhsar D.S."/>
        </authorList>
    </citation>
    <scope>NUCLEOTIDE SEQUENCE</scope>
    <source>
        <strain evidence="6 8">I ESC-2004</strain>
    </source>
</reference>
<dbReference type="PANTHER" id="PTHR46458">
    <property type="entry name" value="BLR2807 PROTEIN"/>
    <property type="match status" value="1"/>
</dbReference>
<evidence type="ECO:0000313" key="6">
    <source>
        <dbReference type="EMBL" id="ELT93223.1"/>
    </source>
</evidence>
<evidence type="ECO:0000256" key="4">
    <source>
        <dbReference type="RuleBase" id="RU000356"/>
    </source>
</evidence>
<comment type="similarity">
    <text evidence="4">Belongs to the globin family.</text>
</comment>
<dbReference type="HOGENOM" id="CLU_003827_16_0_1"/>
<keyword evidence="3" id="KW-0408">Iron</keyword>
<gene>
    <name evidence="6" type="ORF">CAPTEDRAFT_147415</name>
</gene>
<evidence type="ECO:0000313" key="8">
    <source>
        <dbReference type="Proteomes" id="UP000014760"/>
    </source>
</evidence>
<dbReference type="AlphaFoldDB" id="R7THE1"/>
<protein>
    <recommendedName>
        <fullName evidence="5">Globin domain-containing protein</fullName>
    </recommendedName>
</protein>
<dbReference type="InterPro" id="IPR009050">
    <property type="entry name" value="Globin-like_sf"/>
</dbReference>
<evidence type="ECO:0000313" key="7">
    <source>
        <dbReference type="EnsemblMetazoa" id="CapteP147415"/>
    </source>
</evidence>
<dbReference type="Gene3D" id="1.10.490.10">
    <property type="entry name" value="Globins"/>
    <property type="match status" value="1"/>
</dbReference>
<dbReference type="PANTHER" id="PTHR46458:SF5">
    <property type="entry name" value="GLOBIN FAMILY PROFILE DOMAIN-CONTAINING PROTEIN"/>
    <property type="match status" value="1"/>
</dbReference>
<keyword evidence="2" id="KW-0479">Metal-binding</keyword>
<dbReference type="Proteomes" id="UP000014760">
    <property type="component" value="Unassembled WGS sequence"/>
</dbReference>
<dbReference type="InterPro" id="IPR050532">
    <property type="entry name" value="Globin-like_OT"/>
</dbReference>
<reference evidence="8" key="1">
    <citation type="submission" date="2012-12" db="EMBL/GenBank/DDBJ databases">
        <authorList>
            <person name="Hellsten U."/>
            <person name="Grimwood J."/>
            <person name="Chapman J.A."/>
            <person name="Shapiro H."/>
            <person name="Aerts A."/>
            <person name="Otillar R.P."/>
            <person name="Terry A.Y."/>
            <person name="Boore J.L."/>
            <person name="Simakov O."/>
            <person name="Marletaz F."/>
            <person name="Cho S.-J."/>
            <person name="Edsinger-Gonzales E."/>
            <person name="Havlak P."/>
            <person name="Kuo D.-H."/>
            <person name="Larsson T."/>
            <person name="Lv J."/>
            <person name="Arendt D."/>
            <person name="Savage R."/>
            <person name="Osoegawa K."/>
            <person name="de Jong P."/>
            <person name="Lindberg D.R."/>
            <person name="Seaver E.C."/>
            <person name="Weisblat D.A."/>
            <person name="Putnam N.H."/>
            <person name="Grigoriev I.V."/>
            <person name="Rokhsar D.S."/>
        </authorList>
    </citation>
    <scope>NUCLEOTIDE SEQUENCE</scope>
    <source>
        <strain evidence="8">I ESC-2004</strain>
    </source>
</reference>
<dbReference type="OMA" id="TAKQQYC"/>
<organism evidence="6">
    <name type="scientific">Capitella teleta</name>
    <name type="common">Polychaete worm</name>
    <dbReference type="NCBI Taxonomy" id="283909"/>
    <lineage>
        <taxon>Eukaryota</taxon>
        <taxon>Metazoa</taxon>
        <taxon>Spiralia</taxon>
        <taxon>Lophotrochozoa</taxon>
        <taxon>Annelida</taxon>
        <taxon>Polychaeta</taxon>
        <taxon>Sedentaria</taxon>
        <taxon>Scolecida</taxon>
        <taxon>Capitellidae</taxon>
        <taxon>Capitella</taxon>
    </lineage>
</organism>
<evidence type="ECO:0000256" key="2">
    <source>
        <dbReference type="ARBA" id="ARBA00022723"/>
    </source>
</evidence>
<dbReference type="Pfam" id="PF00042">
    <property type="entry name" value="Globin"/>
    <property type="match status" value="1"/>
</dbReference>
<evidence type="ECO:0000256" key="1">
    <source>
        <dbReference type="ARBA" id="ARBA00022617"/>
    </source>
</evidence>
<keyword evidence="8" id="KW-1185">Reference proteome</keyword>
<dbReference type="GO" id="GO:0019825">
    <property type="term" value="F:oxygen binding"/>
    <property type="evidence" value="ECO:0007669"/>
    <property type="project" value="InterPro"/>
</dbReference>
<dbReference type="GO" id="GO:0020037">
    <property type="term" value="F:heme binding"/>
    <property type="evidence" value="ECO:0007669"/>
    <property type="project" value="InterPro"/>
</dbReference>
<accession>R7THE1</accession>
<name>R7THE1_CAPTE</name>